<dbReference type="AlphaFoldDB" id="A0A7U3UMW9"/>
<organism evidence="2 3">
    <name type="scientific">Actinacidiphila reveromycinica</name>
    <dbReference type="NCBI Taxonomy" id="659352"/>
    <lineage>
        <taxon>Bacteria</taxon>
        <taxon>Bacillati</taxon>
        <taxon>Actinomycetota</taxon>
        <taxon>Actinomycetes</taxon>
        <taxon>Kitasatosporales</taxon>
        <taxon>Streptomycetaceae</taxon>
        <taxon>Actinacidiphila</taxon>
    </lineage>
</organism>
<dbReference type="Proteomes" id="UP000595703">
    <property type="component" value="Chromosome"/>
</dbReference>
<proteinExistence type="predicted"/>
<reference evidence="2 3" key="4">
    <citation type="journal article" date="2020" name="Sci. Rep.">
        <title>beta-carboline chemical signals induce reveromycin production through a LuxR family regulator in Streptomyces sp. SN-593.</title>
        <authorList>
            <person name="Panthee S."/>
            <person name="Kito N."/>
            <person name="Hayashi T."/>
            <person name="Shimizu T."/>
            <person name="Ishikawa J."/>
            <person name="Hamamoto H."/>
            <person name="Osada H."/>
            <person name="Takahashi S."/>
        </authorList>
    </citation>
    <scope>NUCLEOTIDE SEQUENCE [LARGE SCALE GENOMIC DNA]</scope>
    <source>
        <strain evidence="2 3">SN-593</strain>
    </source>
</reference>
<name>A0A7U3UMW9_9ACTN</name>
<reference evidence="2 3" key="3">
    <citation type="journal article" date="2011" name="Nat. Chem. Biol.">
        <title>Reveromycin A biosynthesis uses RevG and RevJ for stereospecific spiroacetal formation.</title>
        <authorList>
            <person name="Takahashi S."/>
            <person name="Toyoda A."/>
            <person name="Sekiyama Y."/>
            <person name="Takagi H."/>
            <person name="Nogawa T."/>
            <person name="Uramoto M."/>
            <person name="Suzuki R."/>
            <person name="Koshino H."/>
            <person name="Kumano T."/>
            <person name="Panthee S."/>
            <person name="Dairi T."/>
            <person name="Ishikawa J."/>
            <person name="Ikeda H."/>
            <person name="Sakaki Y."/>
            <person name="Osada H."/>
        </authorList>
    </citation>
    <scope>NUCLEOTIDE SEQUENCE [LARGE SCALE GENOMIC DNA]</scope>
    <source>
        <strain evidence="2 3">SN-593</strain>
    </source>
</reference>
<feature type="region of interest" description="Disordered" evidence="1">
    <location>
        <begin position="45"/>
        <end position="75"/>
    </location>
</feature>
<dbReference type="KEGG" id="arev:RVR_356"/>
<protein>
    <submittedName>
        <fullName evidence="2">Uncharacterized protein</fullName>
    </submittedName>
</protein>
<evidence type="ECO:0000313" key="3">
    <source>
        <dbReference type="Proteomes" id="UP000595703"/>
    </source>
</evidence>
<sequence>MIIVAVLVLPAAGFLLLGMDRIEEWLSRPPADALQPDTAVAAAPRTGLHLVPRSPHDPEEALGGTEPAEKRRHAA</sequence>
<evidence type="ECO:0000256" key="1">
    <source>
        <dbReference type="SAM" id="MobiDB-lite"/>
    </source>
</evidence>
<keyword evidence="3" id="KW-1185">Reference proteome</keyword>
<evidence type="ECO:0000313" key="2">
    <source>
        <dbReference type="EMBL" id="BBA95478.1"/>
    </source>
</evidence>
<reference evidence="2 3" key="2">
    <citation type="journal article" date="2011" name="J. Antibiot.">
        <title>Furaquinocins I and J: novel polyketide isoprenoid hybrid compounds from Streptomyces reveromyceticus SN-593.</title>
        <authorList>
            <person name="Panthee S."/>
            <person name="Takahashi S."/>
            <person name="Takagi H."/>
            <person name="Nogawa T."/>
            <person name="Oowada E."/>
            <person name="Uramoto M."/>
            <person name="Osada H."/>
        </authorList>
    </citation>
    <scope>NUCLEOTIDE SEQUENCE [LARGE SCALE GENOMIC DNA]</scope>
    <source>
        <strain evidence="2 3">SN-593</strain>
    </source>
</reference>
<dbReference type="EMBL" id="AP018365">
    <property type="protein sequence ID" value="BBA95478.1"/>
    <property type="molecule type" value="Genomic_DNA"/>
</dbReference>
<gene>
    <name evidence="2" type="ORF">RVR_356</name>
</gene>
<reference evidence="2 3" key="1">
    <citation type="journal article" date="2010" name="J. Bacteriol.">
        <title>Biochemical characterization of a novel indole prenyltransferase from Streptomyces sp. SN-593.</title>
        <authorList>
            <person name="Takahashi S."/>
            <person name="Takagi H."/>
            <person name="Toyoda A."/>
            <person name="Uramoto M."/>
            <person name="Nogawa T."/>
            <person name="Ueki M."/>
            <person name="Sakaki Y."/>
            <person name="Osada H."/>
        </authorList>
    </citation>
    <scope>NUCLEOTIDE SEQUENCE [LARGE SCALE GENOMIC DNA]</scope>
    <source>
        <strain evidence="2 3">SN-593</strain>
    </source>
</reference>
<accession>A0A7U3UMW9</accession>
<dbReference type="RefSeq" id="WP_202232006.1">
    <property type="nucleotide sequence ID" value="NZ_AP018365.1"/>
</dbReference>